<dbReference type="Pfam" id="PF05239">
    <property type="entry name" value="PRC"/>
    <property type="match status" value="1"/>
</dbReference>
<gene>
    <name evidence="2" type="ORF">AAAU51_11690</name>
</gene>
<protein>
    <submittedName>
        <fullName evidence="2">YlmC/YmxH family sporulation protein</fullName>
    </submittedName>
</protein>
<evidence type="ECO:0000313" key="2">
    <source>
        <dbReference type="EMBL" id="MEQ2711827.1"/>
    </source>
</evidence>
<dbReference type="InterPro" id="IPR027275">
    <property type="entry name" value="PRC-brl_dom"/>
</dbReference>
<sequence length="83" mass="9637">MKFLELRQKDVINCNTGECLGFVLDLEFEIHTGQICYLIVPKTTKMILCLGKKNKIYKIPYKCVVRIGRDTILVDINEKECLK</sequence>
<dbReference type="InterPro" id="IPR014238">
    <property type="entry name" value="Spore_YlmC/YmxH"/>
</dbReference>
<comment type="caution">
    <text evidence="2">The sequence shown here is derived from an EMBL/GenBank/DDBJ whole genome shotgun (WGS) entry which is preliminary data.</text>
</comment>
<dbReference type="PANTHER" id="PTHR40061:SF1">
    <property type="entry name" value="SPORULATION PROTEIN YLMC-RELATED"/>
    <property type="match status" value="1"/>
</dbReference>
<dbReference type="Gene3D" id="2.30.30.240">
    <property type="entry name" value="PRC-barrel domain"/>
    <property type="match status" value="1"/>
</dbReference>
<dbReference type="Proteomes" id="UP001482154">
    <property type="component" value="Unassembled WGS sequence"/>
</dbReference>
<reference evidence="2 3" key="1">
    <citation type="submission" date="2024-04" db="EMBL/GenBank/DDBJ databases">
        <title>Human intestinal bacterial collection.</title>
        <authorList>
            <person name="Pauvert C."/>
            <person name="Hitch T.C.A."/>
            <person name="Clavel T."/>
        </authorList>
    </citation>
    <scope>NUCLEOTIDE SEQUENCE [LARGE SCALE GENOMIC DNA]</scope>
    <source>
        <strain evidence="2 3">CLA-AA-H249</strain>
    </source>
</reference>
<dbReference type="RefSeq" id="WP_055197898.1">
    <property type="nucleotide sequence ID" value="NZ_JAOQJG010000006.1"/>
</dbReference>
<dbReference type="NCBIfam" id="TIGR02888">
    <property type="entry name" value="spore_YlmC_YmxH"/>
    <property type="match status" value="1"/>
</dbReference>
<organism evidence="2 3">
    <name type="scientific">Anaerostipes amylophilus</name>
    <dbReference type="NCBI Taxonomy" id="2981779"/>
    <lineage>
        <taxon>Bacteria</taxon>
        <taxon>Bacillati</taxon>
        <taxon>Bacillota</taxon>
        <taxon>Clostridia</taxon>
        <taxon>Lachnospirales</taxon>
        <taxon>Lachnospiraceae</taxon>
        <taxon>Anaerostipes</taxon>
    </lineage>
</organism>
<dbReference type="InterPro" id="IPR011033">
    <property type="entry name" value="PRC_barrel-like_sf"/>
</dbReference>
<keyword evidence="3" id="KW-1185">Reference proteome</keyword>
<dbReference type="EMBL" id="JBBNIN010000020">
    <property type="protein sequence ID" value="MEQ2711827.1"/>
    <property type="molecule type" value="Genomic_DNA"/>
</dbReference>
<feature type="domain" description="PRC-barrel" evidence="1">
    <location>
        <begin position="5"/>
        <end position="79"/>
    </location>
</feature>
<dbReference type="PANTHER" id="PTHR40061">
    <property type="entry name" value="SPORULATION PROTEIN YLMC-RELATED"/>
    <property type="match status" value="1"/>
</dbReference>
<evidence type="ECO:0000259" key="1">
    <source>
        <dbReference type="Pfam" id="PF05239"/>
    </source>
</evidence>
<accession>A0ABV1IZV8</accession>
<dbReference type="SUPFAM" id="SSF50346">
    <property type="entry name" value="PRC-barrel domain"/>
    <property type="match status" value="1"/>
</dbReference>
<proteinExistence type="predicted"/>
<evidence type="ECO:0000313" key="3">
    <source>
        <dbReference type="Proteomes" id="UP001482154"/>
    </source>
</evidence>
<name>A0ABV1IZV8_9FIRM</name>